<feature type="transmembrane region" description="Helical" evidence="9">
    <location>
        <begin position="247"/>
        <end position="263"/>
    </location>
</feature>
<comment type="subcellular location">
    <subcellularLocation>
        <location evidence="1">Cell membrane</location>
        <topology evidence="1">Multi-pass membrane protein</topology>
    </subcellularLocation>
</comment>
<sequence length="618" mass="65892">MSLPSLLTEPAPVLALLLGIGFAAQWLAWRVRVPAILPLLLLGLLLGPFTGLVDPDELLGDLLFPTVSLAVAVILFEGSLNLRFAELEGIGHAVRRLTTYGALVALLGLAAAAHWLAQLPWPLAFLFGAISCVTGPTVVGPLLRVVRPTEKVANLLRWEGIVIDPLGALLAVLVYELIAASHFQGQPLWLFLLTMAGGALIGLASALALAALLRRHFIPEYLQGYATLALVLVTFALSNAVTRESGLLAVTVMGITLGNLRGIHIEAITSFKENLSILLVSMLFLILAARLPWPLPDGTLLAGLLVYLAAQFLVRPLSVAVSTWGSQLNWRERLLAAWISPRGIVAASISALFALQLQDEGVDGADRLVPLVFMLIIATVVVQSLTSGALARWLGVREPDPRGVLVFGANAVARAVALALKRQDVPVLVASDDWEGIRAARMAGLRTYFGNPASQHASRHLDHTGLGWMLAMSARPEMNALTSVHYQREFGRDKVLALRVAAQPPGGTRADVARPLRAPALFGKEQTLARLAELLDAGWQIKSTQLGEQYGWEQFQQAWGGQALLLFAQTDKGLLRVAGNGPRLEPRSGWTVTALVPPKAAATAGAPEPADAGATTLG</sequence>
<evidence type="ECO:0000313" key="12">
    <source>
        <dbReference type="Proteomes" id="UP000198552"/>
    </source>
</evidence>
<feature type="transmembrane region" description="Helical" evidence="9">
    <location>
        <begin position="123"/>
        <end position="143"/>
    </location>
</feature>
<feature type="domain" description="Cation/H+ exchanger transmembrane" evidence="10">
    <location>
        <begin position="26"/>
        <end position="392"/>
    </location>
</feature>
<dbReference type="GO" id="GO:0015297">
    <property type="term" value="F:antiporter activity"/>
    <property type="evidence" value="ECO:0007669"/>
    <property type="project" value="UniProtKB-KW"/>
</dbReference>
<dbReference type="Gene3D" id="3.40.50.720">
    <property type="entry name" value="NAD(P)-binding Rossmann-like Domain"/>
    <property type="match status" value="1"/>
</dbReference>
<dbReference type="InterPro" id="IPR006153">
    <property type="entry name" value="Cation/H_exchanger_TM"/>
</dbReference>
<keyword evidence="2" id="KW-0813">Transport</keyword>
<accession>A0A1G9QQE3</accession>
<feature type="transmembrane region" description="Helical" evidence="9">
    <location>
        <begin position="187"/>
        <end position="213"/>
    </location>
</feature>
<evidence type="ECO:0000256" key="2">
    <source>
        <dbReference type="ARBA" id="ARBA00022448"/>
    </source>
</evidence>
<dbReference type="GO" id="GO:1902600">
    <property type="term" value="P:proton transmembrane transport"/>
    <property type="evidence" value="ECO:0007669"/>
    <property type="project" value="InterPro"/>
</dbReference>
<feature type="transmembrane region" description="Helical" evidence="9">
    <location>
        <begin position="225"/>
        <end position="241"/>
    </location>
</feature>
<evidence type="ECO:0000256" key="5">
    <source>
        <dbReference type="ARBA" id="ARBA00022692"/>
    </source>
</evidence>
<dbReference type="InterPro" id="IPR036291">
    <property type="entry name" value="NAD(P)-bd_dom_sf"/>
</dbReference>
<evidence type="ECO:0000256" key="4">
    <source>
        <dbReference type="ARBA" id="ARBA00022475"/>
    </source>
</evidence>
<dbReference type="RefSeq" id="WP_091567360.1">
    <property type="nucleotide sequence ID" value="NZ_FNHP01000002.1"/>
</dbReference>
<dbReference type="SUPFAM" id="SSF51735">
    <property type="entry name" value="NAD(P)-binding Rossmann-fold domains"/>
    <property type="match status" value="1"/>
</dbReference>
<keyword evidence="5 9" id="KW-0812">Transmembrane</keyword>
<dbReference type="Gene3D" id="1.20.1530.20">
    <property type="match status" value="1"/>
</dbReference>
<keyword evidence="12" id="KW-1185">Reference proteome</keyword>
<dbReference type="AlphaFoldDB" id="A0A1G9QQE3"/>
<proteinExistence type="predicted"/>
<feature type="transmembrane region" description="Helical" evidence="9">
    <location>
        <begin position="334"/>
        <end position="356"/>
    </location>
</feature>
<evidence type="ECO:0000256" key="3">
    <source>
        <dbReference type="ARBA" id="ARBA00022449"/>
    </source>
</evidence>
<dbReference type="GO" id="GO:0005886">
    <property type="term" value="C:plasma membrane"/>
    <property type="evidence" value="ECO:0007669"/>
    <property type="project" value="UniProtKB-SubCell"/>
</dbReference>
<feature type="transmembrane region" description="Helical" evidence="9">
    <location>
        <begin position="12"/>
        <end position="29"/>
    </location>
</feature>
<feature type="transmembrane region" description="Helical" evidence="9">
    <location>
        <begin position="155"/>
        <end position="175"/>
    </location>
</feature>
<dbReference type="OrthoDB" id="9810759at2"/>
<evidence type="ECO:0000259" key="10">
    <source>
        <dbReference type="Pfam" id="PF00999"/>
    </source>
</evidence>
<dbReference type="PANTHER" id="PTHR32507">
    <property type="entry name" value="NA(+)/H(+) ANTIPORTER 1"/>
    <property type="match status" value="1"/>
</dbReference>
<reference evidence="12" key="1">
    <citation type="submission" date="2016-10" db="EMBL/GenBank/DDBJ databases">
        <authorList>
            <person name="Varghese N."/>
            <person name="Submissions S."/>
        </authorList>
    </citation>
    <scope>NUCLEOTIDE SEQUENCE [LARGE SCALE GENOMIC DNA]</scope>
    <source>
        <strain evidence="12">EPL6</strain>
    </source>
</reference>
<organism evidence="11 12">
    <name type="scientific">Oryzisolibacter propanilivorax</name>
    <dbReference type="NCBI Taxonomy" id="1527607"/>
    <lineage>
        <taxon>Bacteria</taxon>
        <taxon>Pseudomonadati</taxon>
        <taxon>Pseudomonadota</taxon>
        <taxon>Betaproteobacteria</taxon>
        <taxon>Burkholderiales</taxon>
        <taxon>Comamonadaceae</taxon>
        <taxon>Oryzisolibacter</taxon>
    </lineage>
</organism>
<dbReference type="EMBL" id="FNHP01000002">
    <property type="protein sequence ID" value="SDM13051.1"/>
    <property type="molecule type" value="Genomic_DNA"/>
</dbReference>
<name>A0A1G9QQE3_9BURK</name>
<evidence type="ECO:0000256" key="1">
    <source>
        <dbReference type="ARBA" id="ARBA00004651"/>
    </source>
</evidence>
<keyword evidence="8 9" id="KW-0472">Membrane</keyword>
<evidence type="ECO:0000256" key="6">
    <source>
        <dbReference type="ARBA" id="ARBA00022989"/>
    </source>
</evidence>
<evidence type="ECO:0000256" key="7">
    <source>
        <dbReference type="ARBA" id="ARBA00023065"/>
    </source>
</evidence>
<keyword evidence="6 9" id="KW-1133">Transmembrane helix</keyword>
<dbReference type="InterPro" id="IPR038770">
    <property type="entry name" value="Na+/solute_symporter_sf"/>
</dbReference>
<feature type="transmembrane region" description="Helical" evidence="9">
    <location>
        <begin position="299"/>
        <end position="322"/>
    </location>
</feature>
<protein>
    <submittedName>
        <fullName evidence="11">Sodium/proton antiporter, CPA1 family</fullName>
    </submittedName>
</protein>
<feature type="transmembrane region" description="Helical" evidence="9">
    <location>
        <begin position="275"/>
        <end position="293"/>
    </location>
</feature>
<feature type="transmembrane region" description="Helical" evidence="9">
    <location>
        <begin position="368"/>
        <end position="391"/>
    </location>
</feature>
<dbReference type="PANTHER" id="PTHR32507:SF0">
    <property type="entry name" value="NA(+)_H(+) ANTIPORTER 2-RELATED"/>
    <property type="match status" value="1"/>
</dbReference>
<gene>
    <name evidence="11" type="ORF">SAMN05428957_102486</name>
</gene>
<feature type="transmembrane region" description="Helical" evidence="9">
    <location>
        <begin position="36"/>
        <end position="53"/>
    </location>
</feature>
<evidence type="ECO:0000313" key="11">
    <source>
        <dbReference type="EMBL" id="SDM13051.1"/>
    </source>
</evidence>
<evidence type="ECO:0000256" key="9">
    <source>
        <dbReference type="SAM" id="Phobius"/>
    </source>
</evidence>
<dbReference type="Proteomes" id="UP000198552">
    <property type="component" value="Unassembled WGS sequence"/>
</dbReference>
<dbReference type="Pfam" id="PF00999">
    <property type="entry name" value="Na_H_Exchanger"/>
    <property type="match status" value="1"/>
</dbReference>
<keyword evidence="3" id="KW-0050">Antiport</keyword>
<feature type="transmembrane region" description="Helical" evidence="9">
    <location>
        <begin position="59"/>
        <end position="76"/>
    </location>
</feature>
<evidence type="ECO:0000256" key="8">
    <source>
        <dbReference type="ARBA" id="ARBA00023136"/>
    </source>
</evidence>
<feature type="transmembrane region" description="Helical" evidence="9">
    <location>
        <begin position="97"/>
        <end position="117"/>
    </location>
</feature>
<dbReference type="STRING" id="1527607.SAMN05428957_102486"/>
<keyword evidence="4" id="KW-1003">Cell membrane</keyword>
<keyword evidence="7" id="KW-0406">Ion transport</keyword>